<organism evidence="1 2">
    <name type="scientific">Streptomyces tibetensis</name>
    <dbReference type="NCBI Taxonomy" id="2382123"/>
    <lineage>
        <taxon>Bacteria</taxon>
        <taxon>Bacillati</taxon>
        <taxon>Actinomycetota</taxon>
        <taxon>Actinomycetes</taxon>
        <taxon>Kitasatosporales</taxon>
        <taxon>Streptomycetaceae</taxon>
        <taxon>Streptomyces</taxon>
    </lineage>
</organism>
<evidence type="ECO:0000313" key="1">
    <source>
        <dbReference type="EMBL" id="MFF0009127.1"/>
    </source>
</evidence>
<dbReference type="EMBL" id="JBIAJP010000017">
    <property type="protein sequence ID" value="MFF0009127.1"/>
    <property type="molecule type" value="Genomic_DNA"/>
</dbReference>
<sequence>MKELTLAEEKYCFTDIFQLRPVSRYWGLTGSISDPARPGDSGAWISIAGSRGEEWAGMVLGGDGPEAFAMFSEDIIHWLEGQGVSVSTVF</sequence>
<protein>
    <recommendedName>
        <fullName evidence="3">SMI1/KNR4 family protein</fullName>
    </recommendedName>
</protein>
<dbReference type="RefSeq" id="WP_389835050.1">
    <property type="nucleotide sequence ID" value="NZ_JBIAJP010000017.1"/>
</dbReference>
<comment type="caution">
    <text evidence="1">The sequence shown here is derived from an EMBL/GenBank/DDBJ whole genome shotgun (WGS) entry which is preliminary data.</text>
</comment>
<keyword evidence="2" id="KW-1185">Reference proteome</keyword>
<accession>A0ABW6N771</accession>
<evidence type="ECO:0008006" key="3">
    <source>
        <dbReference type="Google" id="ProtNLM"/>
    </source>
</evidence>
<dbReference type="Proteomes" id="UP001601422">
    <property type="component" value="Unassembled WGS sequence"/>
</dbReference>
<proteinExistence type="predicted"/>
<reference evidence="1 2" key="1">
    <citation type="submission" date="2024-10" db="EMBL/GenBank/DDBJ databases">
        <title>The Natural Products Discovery Center: Release of the First 8490 Sequenced Strains for Exploring Actinobacteria Biosynthetic Diversity.</title>
        <authorList>
            <person name="Kalkreuter E."/>
            <person name="Kautsar S.A."/>
            <person name="Yang D."/>
            <person name="Bader C.D."/>
            <person name="Teijaro C.N."/>
            <person name="Fluegel L."/>
            <person name="Davis C.M."/>
            <person name="Simpson J.R."/>
            <person name="Lauterbach L."/>
            <person name="Steele A.D."/>
            <person name="Gui C."/>
            <person name="Meng S."/>
            <person name="Li G."/>
            <person name="Viehrig K."/>
            <person name="Ye F."/>
            <person name="Su P."/>
            <person name="Kiefer A.F."/>
            <person name="Nichols A."/>
            <person name="Cepeda A.J."/>
            <person name="Yan W."/>
            <person name="Fan B."/>
            <person name="Jiang Y."/>
            <person name="Adhikari A."/>
            <person name="Zheng C.-J."/>
            <person name="Schuster L."/>
            <person name="Cowan T.M."/>
            <person name="Smanski M.J."/>
            <person name="Chevrette M.G."/>
            <person name="De Carvalho L.P.S."/>
            <person name="Shen B."/>
        </authorList>
    </citation>
    <scope>NUCLEOTIDE SEQUENCE [LARGE SCALE GENOMIC DNA]</scope>
    <source>
        <strain evidence="1 2">NPDC005497</strain>
    </source>
</reference>
<evidence type="ECO:0000313" key="2">
    <source>
        <dbReference type="Proteomes" id="UP001601422"/>
    </source>
</evidence>
<name>A0ABW6N771_9ACTN</name>
<gene>
    <name evidence="1" type="ORF">ACFYQT_37700</name>
</gene>